<evidence type="ECO:0000313" key="12">
    <source>
        <dbReference type="EMBL" id="KAK7031817.1"/>
    </source>
</evidence>
<gene>
    <name evidence="11" type="ORF">R3P38DRAFT_3187539</name>
    <name evidence="12" type="ORF">R3P38DRAFT_3187541</name>
</gene>
<reference evidence="12 13" key="1">
    <citation type="journal article" date="2024" name="J Genomics">
        <title>Draft genome sequencing and assembly of Favolaschia claudopus CIRM-BRFM 2984 isolated from oak limbs.</title>
        <authorList>
            <person name="Navarro D."/>
            <person name="Drula E."/>
            <person name="Chaduli D."/>
            <person name="Cazenave R."/>
            <person name="Ahrendt S."/>
            <person name="Wang J."/>
            <person name="Lipzen A."/>
            <person name="Daum C."/>
            <person name="Barry K."/>
            <person name="Grigoriev I.V."/>
            <person name="Favel A."/>
            <person name="Rosso M.N."/>
            <person name="Martin F."/>
        </authorList>
    </citation>
    <scope>NUCLEOTIDE SEQUENCE [LARGE SCALE GENOMIC DNA]</scope>
    <source>
        <strain evidence="12 13">CIRM-BRFM 2984</strain>
    </source>
</reference>
<evidence type="ECO:0000259" key="9">
    <source>
        <dbReference type="PROSITE" id="PS51192"/>
    </source>
</evidence>
<dbReference type="GO" id="GO:0009378">
    <property type="term" value="F:four-way junction helicase activity"/>
    <property type="evidence" value="ECO:0007669"/>
    <property type="project" value="TreeGrafter"/>
</dbReference>
<comment type="similarity">
    <text evidence="1">Belongs to the helicase family. RecQ subfamily.</text>
</comment>
<dbReference type="InterPro" id="IPR011545">
    <property type="entry name" value="DEAD/DEAH_box_helicase_dom"/>
</dbReference>
<dbReference type="PANTHER" id="PTHR13710">
    <property type="entry name" value="DNA HELICASE RECQ FAMILY MEMBER"/>
    <property type="match status" value="1"/>
</dbReference>
<evidence type="ECO:0000256" key="8">
    <source>
        <dbReference type="SAM" id="MobiDB-lite"/>
    </source>
</evidence>
<dbReference type="PANTHER" id="PTHR13710:SF154">
    <property type="entry name" value="RECQ HELICASE, PUTATIVE (AFU_ORTHOLOGUE AFUA_6G14720)-RELATED"/>
    <property type="match status" value="1"/>
</dbReference>
<dbReference type="EC" id="5.6.2.4" evidence="7"/>
<comment type="caution">
    <text evidence="12">The sequence shown here is derived from an EMBL/GenBank/DDBJ whole genome shotgun (WGS) entry which is preliminary data.</text>
</comment>
<dbReference type="GO" id="GO:0003677">
    <property type="term" value="F:DNA binding"/>
    <property type="evidence" value="ECO:0007669"/>
    <property type="project" value="UniProtKB-KW"/>
</dbReference>
<keyword evidence="13" id="KW-1185">Reference proteome</keyword>
<protein>
    <recommendedName>
        <fullName evidence="7">DNA 3'-5' helicase</fullName>
        <ecNumber evidence="7">5.6.2.4</ecNumber>
    </recommendedName>
</protein>
<dbReference type="Pfam" id="PF00270">
    <property type="entry name" value="DEAD"/>
    <property type="match status" value="1"/>
</dbReference>
<evidence type="ECO:0000256" key="4">
    <source>
        <dbReference type="ARBA" id="ARBA00022840"/>
    </source>
</evidence>
<dbReference type="PROSITE" id="PS51194">
    <property type="entry name" value="HELICASE_CTER"/>
    <property type="match status" value="1"/>
</dbReference>
<dbReference type="EMBL" id="JAWWNJ010000024">
    <property type="protein sequence ID" value="KAK7031817.1"/>
    <property type="molecule type" value="Genomic_DNA"/>
</dbReference>
<evidence type="ECO:0000256" key="7">
    <source>
        <dbReference type="ARBA" id="ARBA00034808"/>
    </source>
</evidence>
<proteinExistence type="inferred from homology"/>
<dbReference type="GO" id="GO:0005737">
    <property type="term" value="C:cytoplasm"/>
    <property type="evidence" value="ECO:0007669"/>
    <property type="project" value="TreeGrafter"/>
</dbReference>
<dbReference type="Pfam" id="PF00271">
    <property type="entry name" value="Helicase_C"/>
    <property type="match status" value="1"/>
</dbReference>
<keyword evidence="5" id="KW-0238">DNA-binding</keyword>
<dbReference type="Proteomes" id="UP001362999">
    <property type="component" value="Unassembled WGS sequence"/>
</dbReference>
<feature type="region of interest" description="Disordered" evidence="8">
    <location>
        <begin position="599"/>
        <end position="684"/>
    </location>
</feature>
<dbReference type="SUPFAM" id="SSF52540">
    <property type="entry name" value="P-loop containing nucleoside triphosphate hydrolases"/>
    <property type="match status" value="1"/>
</dbReference>
<dbReference type="GO" id="GO:0016787">
    <property type="term" value="F:hydrolase activity"/>
    <property type="evidence" value="ECO:0007669"/>
    <property type="project" value="UniProtKB-KW"/>
</dbReference>
<feature type="region of interest" description="Disordered" evidence="8">
    <location>
        <begin position="493"/>
        <end position="513"/>
    </location>
</feature>
<feature type="compositionally biased region" description="Low complexity" evidence="8">
    <location>
        <begin position="498"/>
        <end position="507"/>
    </location>
</feature>
<feature type="compositionally biased region" description="Polar residues" evidence="8">
    <location>
        <begin position="648"/>
        <end position="662"/>
    </location>
</feature>
<feature type="compositionally biased region" description="Basic and acidic residues" evidence="8">
    <location>
        <begin position="607"/>
        <end position="632"/>
    </location>
</feature>
<feature type="compositionally biased region" description="Polar residues" evidence="8">
    <location>
        <begin position="783"/>
        <end position="808"/>
    </location>
</feature>
<dbReference type="EMBL" id="JAWWNJ010000024">
    <property type="protein sequence ID" value="KAK7031815.1"/>
    <property type="molecule type" value="Genomic_DNA"/>
</dbReference>
<evidence type="ECO:0000256" key="1">
    <source>
        <dbReference type="ARBA" id="ARBA00005446"/>
    </source>
</evidence>
<dbReference type="InterPro" id="IPR001650">
    <property type="entry name" value="Helicase_C-like"/>
</dbReference>
<dbReference type="InterPro" id="IPR002464">
    <property type="entry name" value="DNA/RNA_helicase_DEAH_CS"/>
</dbReference>
<sequence length="819" mass="91621">MSRCQQKRDISCPDASSASIPSVCSSVDAAAHSLVDINSSGFFCTAFTMPAVQSRLESHQRDAAKFQKILEKARLDALKTRGYQSAPTRARIRNEFTTRTQGLIAHEWQVNVAEALHLGLDCSLIAGTGAGKTMPFVMPLFENSDQIVVVISPLNVLEIDQASRFRKMGLNAVAVNGDTYTSEIHKEIEEFKHQVIITSPDMCLKHDKFRQLISTPAFAKKIAAFVIDEAHCISQWGEDFRPEYSKLGTLRAFVPLHVPFLFASATLPPLVLEEVRKSLHIFPESSYHVNLGTDRPNIAWFVQHMKGAKSDLDALNFLVDAQGSEDAIIELIQSMVFFDDINLAMDALEHLRDLLPRHMRGAIALYHSRRSKRSKRIIMEKFRKGEIKILLATEAAGMGCDIPHVEQVVQFMVPTSLSIWMQRAGRAGRNFLVAARAILLVQPSVFKEVKAKDSAPTENVTFQKSVETALRAWIETEGCRRDIADEYFDNATVRSRDPSAPAAPSPSQYRREEHLQGARKLLTEWRTQLGTGLYRRRPWGLKALMPDDVLTKIATRAHLRSVADFVGAGWSPTHAGKHGEQIVALLSQYDTDYKEARAESIKRKREEKKAETAKRQRLAKEQKALARAEKARNKPPPQPRKSRAKPRSTLQPTPIPQLTSPNVPYPSPYHSDFGSDFPDNFPEPLHLLQSITATPETPQSHFSHPPLHQAHQSPSFLFHGMHSLPPLHHSRLQFETPTPGSSYSSPPIQTGLPPRYDWKHLAPTSFYGPRLPPAFIPGHPSLISDTPGTSASHANHIPDQQRSTNSEIHPSVDYNDMIP</sequence>
<evidence type="ECO:0000313" key="11">
    <source>
        <dbReference type="EMBL" id="KAK7031815.1"/>
    </source>
</evidence>
<evidence type="ECO:0000259" key="10">
    <source>
        <dbReference type="PROSITE" id="PS51194"/>
    </source>
</evidence>
<dbReference type="PROSITE" id="PS51192">
    <property type="entry name" value="HELICASE_ATP_BIND_1"/>
    <property type="match status" value="1"/>
</dbReference>
<dbReference type="InterPro" id="IPR027417">
    <property type="entry name" value="P-loop_NTPase"/>
</dbReference>
<comment type="catalytic activity">
    <reaction evidence="6">
        <text>Couples ATP hydrolysis with the unwinding of duplex DNA by translocating in the 3'-5' direction.</text>
        <dbReference type="EC" id="5.6.2.4"/>
    </reaction>
</comment>
<dbReference type="InterPro" id="IPR014001">
    <property type="entry name" value="Helicase_ATP-bd"/>
</dbReference>
<keyword evidence="2" id="KW-0547">Nucleotide-binding</keyword>
<accession>A0AAW0BXX6</accession>
<dbReference type="GO" id="GO:0043138">
    <property type="term" value="F:3'-5' DNA helicase activity"/>
    <property type="evidence" value="ECO:0007669"/>
    <property type="project" value="UniProtKB-EC"/>
</dbReference>
<feature type="domain" description="Helicase ATP-binding" evidence="9">
    <location>
        <begin position="113"/>
        <end position="285"/>
    </location>
</feature>
<name>A0AAW0BXX6_9AGAR</name>
<evidence type="ECO:0000313" key="13">
    <source>
        <dbReference type="Proteomes" id="UP001362999"/>
    </source>
</evidence>
<dbReference type="PROSITE" id="PS00690">
    <property type="entry name" value="DEAH_ATP_HELICASE"/>
    <property type="match status" value="1"/>
</dbReference>
<evidence type="ECO:0000256" key="3">
    <source>
        <dbReference type="ARBA" id="ARBA00022801"/>
    </source>
</evidence>
<evidence type="ECO:0000256" key="5">
    <source>
        <dbReference type="ARBA" id="ARBA00023125"/>
    </source>
</evidence>
<dbReference type="SMART" id="SM00490">
    <property type="entry name" value="HELICc"/>
    <property type="match status" value="1"/>
</dbReference>
<dbReference type="GO" id="GO:0000724">
    <property type="term" value="P:double-strand break repair via homologous recombination"/>
    <property type="evidence" value="ECO:0007669"/>
    <property type="project" value="TreeGrafter"/>
</dbReference>
<keyword evidence="4" id="KW-0067">ATP-binding</keyword>
<dbReference type="Gene3D" id="3.40.50.300">
    <property type="entry name" value="P-loop containing nucleotide triphosphate hydrolases"/>
    <property type="match status" value="2"/>
</dbReference>
<organism evidence="12 13">
    <name type="scientific">Favolaschia claudopus</name>
    <dbReference type="NCBI Taxonomy" id="2862362"/>
    <lineage>
        <taxon>Eukaryota</taxon>
        <taxon>Fungi</taxon>
        <taxon>Dikarya</taxon>
        <taxon>Basidiomycota</taxon>
        <taxon>Agaricomycotina</taxon>
        <taxon>Agaricomycetes</taxon>
        <taxon>Agaricomycetidae</taxon>
        <taxon>Agaricales</taxon>
        <taxon>Marasmiineae</taxon>
        <taxon>Mycenaceae</taxon>
        <taxon>Favolaschia</taxon>
    </lineage>
</organism>
<dbReference type="SMART" id="SM00487">
    <property type="entry name" value="DEXDc"/>
    <property type="match status" value="1"/>
</dbReference>
<feature type="domain" description="Helicase C-terminal" evidence="10">
    <location>
        <begin position="323"/>
        <end position="487"/>
    </location>
</feature>
<keyword evidence="3 12" id="KW-0378">Hydrolase</keyword>
<feature type="region of interest" description="Disordered" evidence="8">
    <location>
        <begin position="783"/>
        <end position="819"/>
    </location>
</feature>
<dbReference type="GO" id="GO:0005524">
    <property type="term" value="F:ATP binding"/>
    <property type="evidence" value="ECO:0007669"/>
    <property type="project" value="UniProtKB-KW"/>
</dbReference>
<dbReference type="GO" id="GO:0005694">
    <property type="term" value="C:chromosome"/>
    <property type="evidence" value="ECO:0007669"/>
    <property type="project" value="TreeGrafter"/>
</dbReference>
<evidence type="ECO:0000256" key="2">
    <source>
        <dbReference type="ARBA" id="ARBA00022741"/>
    </source>
</evidence>
<evidence type="ECO:0000256" key="6">
    <source>
        <dbReference type="ARBA" id="ARBA00034617"/>
    </source>
</evidence>
<dbReference type="AlphaFoldDB" id="A0AAW0BXX6"/>